<dbReference type="SUPFAM" id="SSF54001">
    <property type="entry name" value="Cysteine proteinases"/>
    <property type="match status" value="1"/>
</dbReference>
<protein>
    <submittedName>
        <fullName evidence="2">Transglutaminase superfamily protein</fullName>
    </submittedName>
</protein>
<feature type="domain" description="Transglutaminase-like" evidence="1">
    <location>
        <begin position="104"/>
        <end position="170"/>
    </location>
</feature>
<proteinExistence type="predicted"/>
<dbReference type="AlphaFoldDB" id="A0A3D9HL66"/>
<dbReference type="InterPro" id="IPR052557">
    <property type="entry name" value="CAP/Cytokinesis_protein"/>
</dbReference>
<gene>
    <name evidence="2" type="ORF">DFQ02_10171</name>
</gene>
<evidence type="ECO:0000259" key="1">
    <source>
        <dbReference type="SMART" id="SM00460"/>
    </source>
</evidence>
<evidence type="ECO:0000313" key="2">
    <source>
        <dbReference type="EMBL" id="RED50051.1"/>
    </source>
</evidence>
<sequence>MIKSNLFFSFIVCLITTSYAQNYKKVDSIALSYPSKFSTPEKLAKRISKDFQNDFEKLRALYTWIANNVIYDPAESGKFLYEYSNKREFERKEEKFNNKLSNRVISKKKAICQGYATLFKKVCDELNIKSKYVSGASKTEIKDIGKRFFSDHAWNIVLIDNKEYLIDVTWGAGTYSNYFQKKLNYFYFLTDPKLFIKKHYPDYFENAILKEKIKEEEFLNAPLVYNYDYELINPQTGIIKMHESDKVQFVFSTEKPVTSINYRLNNENHSITNFTQVNNMLKFDINLSKFNRAKELILFFNYKTVIGFKIK</sequence>
<organism evidence="2 3">
    <name type="scientific">Seonamhaeicola aphaedonensis</name>
    <dbReference type="NCBI Taxonomy" id="1461338"/>
    <lineage>
        <taxon>Bacteria</taxon>
        <taxon>Pseudomonadati</taxon>
        <taxon>Bacteroidota</taxon>
        <taxon>Flavobacteriia</taxon>
        <taxon>Flavobacteriales</taxon>
        <taxon>Flavobacteriaceae</taxon>
    </lineage>
</organism>
<dbReference type="PANTHER" id="PTHR46333">
    <property type="entry name" value="CYTOKINESIS PROTEIN 3"/>
    <property type="match status" value="1"/>
</dbReference>
<keyword evidence="3" id="KW-1185">Reference proteome</keyword>
<dbReference type="PANTHER" id="PTHR46333:SF2">
    <property type="entry name" value="CYTOKINESIS PROTEIN 3"/>
    <property type="match status" value="1"/>
</dbReference>
<accession>A0A3D9HL66</accession>
<reference evidence="2 3" key="1">
    <citation type="submission" date="2018-07" db="EMBL/GenBank/DDBJ databases">
        <title>Genomic Encyclopedia of Type Strains, Phase III (KMG-III): the genomes of soil and plant-associated and newly described type strains.</title>
        <authorList>
            <person name="Whitman W."/>
        </authorList>
    </citation>
    <scope>NUCLEOTIDE SEQUENCE [LARGE SCALE GENOMIC DNA]</scope>
    <source>
        <strain evidence="2 3">CECT 8487</strain>
    </source>
</reference>
<evidence type="ECO:0000313" key="3">
    <source>
        <dbReference type="Proteomes" id="UP000256629"/>
    </source>
</evidence>
<dbReference type="InterPro" id="IPR038765">
    <property type="entry name" value="Papain-like_cys_pep_sf"/>
</dbReference>
<name>A0A3D9HL66_9FLAO</name>
<dbReference type="Gene3D" id="3.10.620.30">
    <property type="match status" value="1"/>
</dbReference>
<dbReference type="OrthoDB" id="9788327at2"/>
<dbReference type="Proteomes" id="UP000256629">
    <property type="component" value="Unassembled WGS sequence"/>
</dbReference>
<dbReference type="GO" id="GO:0005737">
    <property type="term" value="C:cytoplasm"/>
    <property type="evidence" value="ECO:0007669"/>
    <property type="project" value="TreeGrafter"/>
</dbReference>
<dbReference type="InterPro" id="IPR002931">
    <property type="entry name" value="Transglutaminase-like"/>
</dbReference>
<dbReference type="EMBL" id="QRDX01000001">
    <property type="protein sequence ID" value="RED50051.1"/>
    <property type="molecule type" value="Genomic_DNA"/>
</dbReference>
<dbReference type="Pfam" id="PF01841">
    <property type="entry name" value="Transglut_core"/>
    <property type="match status" value="1"/>
</dbReference>
<comment type="caution">
    <text evidence="2">The sequence shown here is derived from an EMBL/GenBank/DDBJ whole genome shotgun (WGS) entry which is preliminary data.</text>
</comment>
<dbReference type="SMART" id="SM00460">
    <property type="entry name" value="TGc"/>
    <property type="match status" value="1"/>
</dbReference>